<accession>A0ACB8A4Z7</accession>
<evidence type="ECO:0000313" key="1">
    <source>
        <dbReference type="EMBL" id="KAH7908168.1"/>
    </source>
</evidence>
<gene>
    <name evidence="1" type="ORF">BJ138DRAFT_1116085</name>
</gene>
<dbReference type="Proteomes" id="UP000790377">
    <property type="component" value="Unassembled WGS sequence"/>
</dbReference>
<comment type="caution">
    <text evidence="1">The sequence shown here is derived from an EMBL/GenBank/DDBJ whole genome shotgun (WGS) entry which is preliminary data.</text>
</comment>
<organism evidence="1 2">
    <name type="scientific">Hygrophoropsis aurantiaca</name>
    <dbReference type="NCBI Taxonomy" id="72124"/>
    <lineage>
        <taxon>Eukaryota</taxon>
        <taxon>Fungi</taxon>
        <taxon>Dikarya</taxon>
        <taxon>Basidiomycota</taxon>
        <taxon>Agaricomycotina</taxon>
        <taxon>Agaricomycetes</taxon>
        <taxon>Agaricomycetidae</taxon>
        <taxon>Boletales</taxon>
        <taxon>Coniophorineae</taxon>
        <taxon>Hygrophoropsidaceae</taxon>
        <taxon>Hygrophoropsis</taxon>
    </lineage>
</organism>
<dbReference type="EMBL" id="MU267841">
    <property type="protein sequence ID" value="KAH7908168.1"/>
    <property type="molecule type" value="Genomic_DNA"/>
</dbReference>
<reference evidence="1" key="1">
    <citation type="journal article" date="2021" name="New Phytol.">
        <title>Evolutionary innovations through gain and loss of genes in the ectomycorrhizal Boletales.</title>
        <authorList>
            <person name="Wu G."/>
            <person name="Miyauchi S."/>
            <person name="Morin E."/>
            <person name="Kuo A."/>
            <person name="Drula E."/>
            <person name="Varga T."/>
            <person name="Kohler A."/>
            <person name="Feng B."/>
            <person name="Cao Y."/>
            <person name="Lipzen A."/>
            <person name="Daum C."/>
            <person name="Hundley H."/>
            <person name="Pangilinan J."/>
            <person name="Johnson J."/>
            <person name="Barry K."/>
            <person name="LaButti K."/>
            <person name="Ng V."/>
            <person name="Ahrendt S."/>
            <person name="Min B."/>
            <person name="Choi I.G."/>
            <person name="Park H."/>
            <person name="Plett J.M."/>
            <person name="Magnuson J."/>
            <person name="Spatafora J.W."/>
            <person name="Nagy L.G."/>
            <person name="Henrissat B."/>
            <person name="Grigoriev I.V."/>
            <person name="Yang Z.L."/>
            <person name="Xu J."/>
            <person name="Martin F.M."/>
        </authorList>
    </citation>
    <scope>NUCLEOTIDE SEQUENCE</scope>
    <source>
        <strain evidence="1">ATCC 28755</strain>
    </source>
</reference>
<name>A0ACB8A4Z7_9AGAM</name>
<keyword evidence="2" id="KW-1185">Reference proteome</keyword>
<sequence>MGRWTQYDGDEYRLPEGMKRIGYDADTGRYYFRDRAGIFYRGPQGSRFGQLTRVPNLPIAVSRKSNGVNDVKAAPSRSDGHKTHLAPLRWWRHSTQKVDRKEILDSRQRCREGLFPGIRDSDEIVAAFETLNLEGNEWLAVPAVDAVLYVGLAVGSLLGFHFSSSNALFNMTANPQYLQPLREEVDAIIKQEGRSKVALVEMREVDSFLRETQRLEGIESG</sequence>
<evidence type="ECO:0000313" key="2">
    <source>
        <dbReference type="Proteomes" id="UP000790377"/>
    </source>
</evidence>
<proteinExistence type="predicted"/>
<protein>
    <submittedName>
        <fullName evidence="1">Uncharacterized protein</fullName>
    </submittedName>
</protein>